<accession>A0ACC3CIJ6</accession>
<name>A0ACC3CIJ6_PYRYE</name>
<protein>
    <submittedName>
        <fullName evidence="1">Uncharacterized protein</fullName>
    </submittedName>
</protein>
<evidence type="ECO:0000313" key="1">
    <source>
        <dbReference type="EMBL" id="KAK1870017.1"/>
    </source>
</evidence>
<reference evidence="1" key="1">
    <citation type="submission" date="2019-11" db="EMBL/GenBank/DDBJ databases">
        <title>Nori genome reveals adaptations in red seaweeds to the harsh intertidal environment.</title>
        <authorList>
            <person name="Wang D."/>
            <person name="Mao Y."/>
        </authorList>
    </citation>
    <scope>NUCLEOTIDE SEQUENCE</scope>
    <source>
        <tissue evidence="1">Gametophyte</tissue>
    </source>
</reference>
<proteinExistence type="predicted"/>
<evidence type="ECO:0000313" key="2">
    <source>
        <dbReference type="Proteomes" id="UP000798662"/>
    </source>
</evidence>
<dbReference type="Proteomes" id="UP000798662">
    <property type="component" value="Chromosome 3"/>
</dbReference>
<sequence length="182" mass="19191">MGEGSPIGTVAEGSGAATAVTRAELVAFQGKIEERLAELLSLARTQPGDGDATTPPAQRKRHAQRGAIVYHPDGFDDSNLPAADDIIQAYEVPAAVRRRDGIPVPFEPADARFLARFKDGSSEFHEAAFADQVAAWTQELSNAAVALYYERDSFSAAGMADRLAGGCGRCEPAAVPPRHGAV</sequence>
<organism evidence="1 2">
    <name type="scientific">Pyropia yezoensis</name>
    <name type="common">Susabi-nori</name>
    <name type="synonym">Porphyra yezoensis</name>
    <dbReference type="NCBI Taxonomy" id="2788"/>
    <lineage>
        <taxon>Eukaryota</taxon>
        <taxon>Rhodophyta</taxon>
        <taxon>Bangiophyceae</taxon>
        <taxon>Bangiales</taxon>
        <taxon>Bangiaceae</taxon>
        <taxon>Pyropia</taxon>
    </lineage>
</organism>
<gene>
    <name evidence="1" type="ORF">I4F81_012481</name>
</gene>
<comment type="caution">
    <text evidence="1">The sequence shown here is derived from an EMBL/GenBank/DDBJ whole genome shotgun (WGS) entry which is preliminary data.</text>
</comment>
<dbReference type="EMBL" id="CM020620">
    <property type="protein sequence ID" value="KAK1870017.1"/>
    <property type="molecule type" value="Genomic_DNA"/>
</dbReference>
<keyword evidence="2" id="KW-1185">Reference proteome</keyword>